<dbReference type="Pfam" id="PF15110">
    <property type="entry name" value="TMEM141"/>
    <property type="match status" value="1"/>
</dbReference>
<keyword evidence="3" id="KW-1185">Reference proteome</keyword>
<keyword evidence="1" id="KW-0472">Membrane</keyword>
<evidence type="ECO:0000256" key="1">
    <source>
        <dbReference type="SAM" id="Phobius"/>
    </source>
</evidence>
<evidence type="ECO:0000313" key="2">
    <source>
        <dbReference type="EMBL" id="KAK3791499.1"/>
    </source>
</evidence>
<evidence type="ECO:0008006" key="4">
    <source>
        <dbReference type="Google" id="ProtNLM"/>
    </source>
</evidence>
<dbReference type="EMBL" id="JAWDGP010001470">
    <property type="protein sequence ID" value="KAK3791499.1"/>
    <property type="molecule type" value="Genomic_DNA"/>
</dbReference>
<dbReference type="InterPro" id="IPR038259">
    <property type="entry name" value="Tmem141_sf"/>
</dbReference>
<keyword evidence="1" id="KW-0812">Transmembrane</keyword>
<reference evidence="2" key="1">
    <citation type="journal article" date="2023" name="G3 (Bethesda)">
        <title>A reference genome for the long-term kleptoplast-retaining sea slug Elysia crispata morphotype clarki.</title>
        <authorList>
            <person name="Eastman K.E."/>
            <person name="Pendleton A.L."/>
            <person name="Shaikh M.A."/>
            <person name="Suttiyut T."/>
            <person name="Ogas R."/>
            <person name="Tomko P."/>
            <person name="Gavelis G."/>
            <person name="Widhalm J.R."/>
            <person name="Wisecaver J.H."/>
        </authorList>
    </citation>
    <scope>NUCLEOTIDE SEQUENCE</scope>
    <source>
        <strain evidence="2">ECLA1</strain>
    </source>
</reference>
<accession>A0AAE1APB4</accession>
<proteinExistence type="predicted"/>
<dbReference type="InterPro" id="IPR026788">
    <property type="entry name" value="Tmem141"/>
</dbReference>
<dbReference type="AlphaFoldDB" id="A0AAE1APB4"/>
<feature type="transmembrane region" description="Helical" evidence="1">
    <location>
        <begin position="231"/>
        <end position="253"/>
    </location>
</feature>
<comment type="caution">
    <text evidence="2">The sequence shown here is derived from an EMBL/GenBank/DDBJ whole genome shotgun (WGS) entry which is preliminary data.</text>
</comment>
<dbReference type="Gene3D" id="1.10.3350.20">
    <property type="entry name" value="Tmem141 protein family"/>
    <property type="match status" value="1"/>
</dbReference>
<name>A0AAE1APB4_9GAST</name>
<keyword evidence="1" id="KW-1133">Transmembrane helix</keyword>
<sequence>MNILQISFQNSVSESCTSQAYCTAVFLTFKPPNPPTPIELLNSTSVRGNCEEVIFDFFAWGSLVRGEQHRTHRARLKLNWDLTHIVTDQYHRALVCLCSKIKTRFGCCVGLRGAKLRVGWGSNFGLFGVKVKLRVVWGQSQTSGWLASNLGLVEVKLRVGWGQTSGWLGSETNRVRDKKRWNNHMYEESKAVGKEIGIFNMNGSSTTSLEEKDLMERYPHFKTYKACQSKAFITGSFMLLMGTACTFLVMDHWFQRFKPSVSRNWLIAGPILAGTVSAYAVTMGQSIYCQNMWMAMEDRHSVITSAKERLTERLKEEEES</sequence>
<evidence type="ECO:0000313" key="3">
    <source>
        <dbReference type="Proteomes" id="UP001283361"/>
    </source>
</evidence>
<feature type="transmembrane region" description="Helical" evidence="1">
    <location>
        <begin position="265"/>
        <end position="288"/>
    </location>
</feature>
<dbReference type="PANTHER" id="PTHR47229">
    <property type="entry name" value="TRANSMEMBRANE PROTEIN 141"/>
    <property type="match status" value="1"/>
</dbReference>
<organism evidence="2 3">
    <name type="scientific">Elysia crispata</name>
    <name type="common">lettuce slug</name>
    <dbReference type="NCBI Taxonomy" id="231223"/>
    <lineage>
        <taxon>Eukaryota</taxon>
        <taxon>Metazoa</taxon>
        <taxon>Spiralia</taxon>
        <taxon>Lophotrochozoa</taxon>
        <taxon>Mollusca</taxon>
        <taxon>Gastropoda</taxon>
        <taxon>Heterobranchia</taxon>
        <taxon>Euthyneura</taxon>
        <taxon>Panpulmonata</taxon>
        <taxon>Sacoglossa</taxon>
        <taxon>Placobranchoidea</taxon>
        <taxon>Plakobranchidae</taxon>
        <taxon>Elysia</taxon>
    </lineage>
</organism>
<protein>
    <recommendedName>
        <fullName evidence="4">Transmembrane protein</fullName>
    </recommendedName>
</protein>
<dbReference type="Proteomes" id="UP001283361">
    <property type="component" value="Unassembled WGS sequence"/>
</dbReference>
<dbReference type="PANTHER" id="PTHR47229:SF1">
    <property type="entry name" value="TRANSMEMBRANE PROTEIN 141"/>
    <property type="match status" value="1"/>
</dbReference>
<gene>
    <name evidence="2" type="ORF">RRG08_055523</name>
</gene>